<dbReference type="AlphaFoldDB" id="A0AAJ0A817"/>
<gene>
    <name evidence="1" type="ORF">BDP55DRAFT_683329</name>
</gene>
<accession>A0AAJ0A817</accession>
<dbReference type="GeneID" id="85460858"/>
<sequence>MESLYGLPESSTTQWTDWFNCPTVLTGYFVGMRRRSSGDEKMNDKRDGRLLSRRLMSIVSSLSLRP</sequence>
<evidence type="ECO:0000313" key="2">
    <source>
        <dbReference type="Proteomes" id="UP001224890"/>
    </source>
</evidence>
<dbReference type="EMBL" id="JAHMHR010000077">
    <property type="protein sequence ID" value="KAK1658205.1"/>
    <property type="molecule type" value="Genomic_DNA"/>
</dbReference>
<name>A0AAJ0A817_9PEZI</name>
<dbReference type="RefSeq" id="XP_060422969.1">
    <property type="nucleotide sequence ID" value="XM_060576332.1"/>
</dbReference>
<comment type="caution">
    <text evidence="1">The sequence shown here is derived from an EMBL/GenBank/DDBJ whole genome shotgun (WGS) entry which is preliminary data.</text>
</comment>
<evidence type="ECO:0000313" key="1">
    <source>
        <dbReference type="EMBL" id="KAK1658205.1"/>
    </source>
</evidence>
<protein>
    <submittedName>
        <fullName evidence="1">Uncharacterized protein</fullName>
    </submittedName>
</protein>
<organism evidence="1 2">
    <name type="scientific">Colletotrichum godetiae</name>
    <dbReference type="NCBI Taxonomy" id="1209918"/>
    <lineage>
        <taxon>Eukaryota</taxon>
        <taxon>Fungi</taxon>
        <taxon>Dikarya</taxon>
        <taxon>Ascomycota</taxon>
        <taxon>Pezizomycotina</taxon>
        <taxon>Sordariomycetes</taxon>
        <taxon>Hypocreomycetidae</taxon>
        <taxon>Glomerellales</taxon>
        <taxon>Glomerellaceae</taxon>
        <taxon>Colletotrichum</taxon>
        <taxon>Colletotrichum acutatum species complex</taxon>
    </lineage>
</organism>
<proteinExistence type="predicted"/>
<dbReference type="Proteomes" id="UP001224890">
    <property type="component" value="Unassembled WGS sequence"/>
</dbReference>
<reference evidence="1" key="1">
    <citation type="submission" date="2021-06" db="EMBL/GenBank/DDBJ databases">
        <title>Comparative genomics, transcriptomics and evolutionary studies reveal genomic signatures of adaptation to plant cell wall in hemibiotrophic fungi.</title>
        <authorList>
            <consortium name="DOE Joint Genome Institute"/>
            <person name="Baroncelli R."/>
            <person name="Diaz J.F."/>
            <person name="Benocci T."/>
            <person name="Peng M."/>
            <person name="Battaglia E."/>
            <person name="Haridas S."/>
            <person name="Andreopoulos W."/>
            <person name="Labutti K."/>
            <person name="Pangilinan J."/>
            <person name="Floch G.L."/>
            <person name="Makela M.R."/>
            <person name="Henrissat B."/>
            <person name="Grigoriev I.V."/>
            <person name="Crouch J.A."/>
            <person name="De Vries R.P."/>
            <person name="Sukno S.A."/>
            <person name="Thon M.R."/>
        </authorList>
    </citation>
    <scope>NUCLEOTIDE SEQUENCE</scope>
    <source>
        <strain evidence="1">CBS 193.32</strain>
    </source>
</reference>
<keyword evidence="2" id="KW-1185">Reference proteome</keyword>